<dbReference type="AlphaFoldDB" id="H8L270"/>
<accession>H8L270</accession>
<proteinExistence type="predicted"/>
<dbReference type="Proteomes" id="UP000005234">
    <property type="component" value="Chromosome"/>
</dbReference>
<organism evidence="1 2">
    <name type="scientific">Frateuria aurantia (strain ATCC 33424 / DSM 6220 / KCTC 2777 / LMG 1558 / NBRC 3245 / NCIMB 13370)</name>
    <name type="common">Acetobacter aurantius</name>
    <dbReference type="NCBI Taxonomy" id="767434"/>
    <lineage>
        <taxon>Bacteria</taxon>
        <taxon>Pseudomonadati</taxon>
        <taxon>Pseudomonadota</taxon>
        <taxon>Gammaproteobacteria</taxon>
        <taxon>Lysobacterales</taxon>
        <taxon>Rhodanobacteraceae</taxon>
        <taxon>Frateuria</taxon>
    </lineage>
</organism>
<evidence type="ECO:0000313" key="2">
    <source>
        <dbReference type="Proteomes" id="UP000005234"/>
    </source>
</evidence>
<dbReference type="EMBL" id="CP003350">
    <property type="protein sequence ID" value="AFC87578.1"/>
    <property type="molecule type" value="Genomic_DNA"/>
</dbReference>
<dbReference type="eggNOG" id="ENOG50307DX">
    <property type="taxonomic scope" value="Bacteria"/>
</dbReference>
<protein>
    <submittedName>
        <fullName evidence="1">Uncharacterized protein</fullName>
    </submittedName>
</protein>
<dbReference type="KEGG" id="fau:Fraau_3255"/>
<reference evidence="1" key="1">
    <citation type="submission" date="2012-02" db="EMBL/GenBank/DDBJ databases">
        <title>The complete genome of Frateuria aurantia DSM 6220.</title>
        <authorList>
            <consortium name="US DOE Joint Genome Institute (JGI-PGF)"/>
            <person name="Lucas S."/>
            <person name="Copeland A."/>
            <person name="Lapidus A."/>
            <person name="Glavina del Rio T."/>
            <person name="Dalin E."/>
            <person name="Tice H."/>
            <person name="Bruce D."/>
            <person name="Goodwin L."/>
            <person name="Pitluck S."/>
            <person name="Peters L."/>
            <person name="Ovchinnikova G."/>
            <person name="Teshima H."/>
            <person name="Kyrpides N."/>
            <person name="Mavromatis K."/>
            <person name="Ivanova N."/>
            <person name="Brettin T."/>
            <person name="Detter J.C."/>
            <person name="Han C."/>
            <person name="Larimer F."/>
            <person name="Land M."/>
            <person name="Hauser L."/>
            <person name="Markowitz V."/>
            <person name="Cheng J.-F."/>
            <person name="Hugenholtz P."/>
            <person name="Woyke T."/>
            <person name="Wu D."/>
            <person name="Brambilla E."/>
            <person name="Klenk H.-P."/>
            <person name="Eisen J.A."/>
        </authorList>
    </citation>
    <scope>NUCLEOTIDE SEQUENCE</scope>
    <source>
        <strain evidence="1">DSM 6220</strain>
    </source>
</reference>
<gene>
    <name evidence="1" type="ordered locus">Fraau_3255</name>
</gene>
<dbReference type="RefSeq" id="WP_014404580.1">
    <property type="nucleotide sequence ID" value="NC_017033.1"/>
</dbReference>
<sequence length="373" mass="40081">MAPQLIALPVVLAVELPAGGCSWPATLPRDEAAELGSLIAGDLRQWLPGLEQARLAICGAWFDSIELLRPGFPIWASLDELARRVPRGHLENIVAFGTHEGRMPAPALQPDPACAGGPMRLLPITILAEETLATTLASDLERELMNRGEASATTADWLNRRLDAPLQHARYMSRNDLLALTCVQYENVNLGALWSLVEAALLTPYRPEQVLSARGLPLRYVDGRVEAEAPGRWLARQSGEPAERRHAMAGLIFELRQYAALLAAHGLPLRLQSGEAGEGWLHEPLAEARPDLDTPVLYGHQAPGLGMAVLTVAQTSGGQAHVLAHGYPLRSQALLPLAAALAERYGCTPELQPLDGLLLDGEGRLSAPAAALH</sequence>
<dbReference type="OrthoDB" id="6194710at2"/>
<evidence type="ECO:0000313" key="1">
    <source>
        <dbReference type="EMBL" id="AFC87578.1"/>
    </source>
</evidence>
<keyword evidence="2" id="KW-1185">Reference proteome</keyword>
<name>H8L270_FRAAD</name>
<dbReference type="HOGENOM" id="CLU_727364_0_0_6"/>